<dbReference type="KEGG" id="tgg:A3K92_07795"/>
<proteinExistence type="predicted"/>
<dbReference type="InterPro" id="IPR023833">
    <property type="entry name" value="Signal_pept_SipW-depend-type"/>
</dbReference>
<dbReference type="GeneID" id="33332447"/>
<sequence>MKSIAVALLLIGLVFAGAGYGTWAIYQDTETSEGNSIELGTLDLVLTDGVPVANGQWFIPNAVPGSLYNGDIKIINNGTVDADHVEIAIELVCWEDDDGNIDNGRAWGPEPDEVNGVGDLPQEIKVNMQYREEWIGPSATLQLENGAALGDVVYNVYNLPAPPRVNGDVNDALWNKKYGQFDMYLWIEDTGQPQNYWQGDVCEIIVHVALAQDSSQQILSPYGFTEYPVPVLPE</sequence>
<keyword evidence="2" id="KW-1185">Reference proteome</keyword>
<dbReference type="RefSeq" id="WP_088885722.1">
    <property type="nucleotide sequence ID" value="NZ_CP014855.1"/>
</dbReference>
<accession>A0A2Z2M7U5</accession>
<dbReference type="Proteomes" id="UP000250134">
    <property type="component" value="Chromosome"/>
</dbReference>
<dbReference type="InterPro" id="IPR022121">
    <property type="entry name" value="Peptidase_M73_camelysin"/>
</dbReference>
<dbReference type="OrthoDB" id="136488at2157"/>
<gene>
    <name evidence="1" type="ORF">A3K92_07795</name>
</gene>
<reference evidence="1 2" key="1">
    <citation type="submission" date="2016-03" db="EMBL/GenBank/DDBJ databases">
        <title>Complete genome sequence of Thermococcus gorgonarius.</title>
        <authorList>
            <person name="Oger P.M."/>
        </authorList>
    </citation>
    <scope>NUCLEOTIDE SEQUENCE [LARGE SCALE GENOMIC DNA]</scope>
    <source>
        <strain evidence="1 2">W-12</strain>
    </source>
</reference>
<organism evidence="1 2">
    <name type="scientific">Thermococcus gorgonarius</name>
    <dbReference type="NCBI Taxonomy" id="71997"/>
    <lineage>
        <taxon>Archaea</taxon>
        <taxon>Methanobacteriati</taxon>
        <taxon>Methanobacteriota</taxon>
        <taxon>Thermococci</taxon>
        <taxon>Thermococcales</taxon>
        <taxon>Thermococcaceae</taxon>
        <taxon>Thermococcus</taxon>
    </lineage>
</organism>
<dbReference type="Pfam" id="PF12389">
    <property type="entry name" value="Peptidase_M73"/>
    <property type="match status" value="1"/>
</dbReference>
<dbReference type="NCBIfam" id="TIGR04088">
    <property type="entry name" value="cognate_SipW"/>
    <property type="match status" value="1"/>
</dbReference>
<dbReference type="AlphaFoldDB" id="A0A2Z2M7U5"/>
<name>A0A2Z2M7U5_THEGO</name>
<evidence type="ECO:0000313" key="1">
    <source>
        <dbReference type="EMBL" id="ASJ01389.1"/>
    </source>
</evidence>
<dbReference type="EMBL" id="CP014855">
    <property type="protein sequence ID" value="ASJ01389.1"/>
    <property type="molecule type" value="Genomic_DNA"/>
</dbReference>
<evidence type="ECO:0000313" key="2">
    <source>
        <dbReference type="Proteomes" id="UP000250134"/>
    </source>
</evidence>
<protein>
    <submittedName>
        <fullName evidence="1">Uncharacterized protein</fullName>
    </submittedName>
</protein>